<evidence type="ECO:0000313" key="7">
    <source>
        <dbReference type="Proteomes" id="UP001229209"/>
    </source>
</evidence>
<evidence type="ECO:0000313" key="6">
    <source>
        <dbReference type="EMBL" id="MDP9727953.1"/>
    </source>
</evidence>
<dbReference type="InterPro" id="IPR002372">
    <property type="entry name" value="PQQ_rpt_dom"/>
</dbReference>
<dbReference type="Pfam" id="PF01011">
    <property type="entry name" value="PQQ"/>
    <property type="match status" value="2"/>
</dbReference>
<keyword evidence="4" id="KW-0732">Signal</keyword>
<reference evidence="6 7" key="1">
    <citation type="submission" date="2023-07" db="EMBL/GenBank/DDBJ databases">
        <title>Genomic Encyclopedia of Type Strains, Phase IV (KMG-IV): sequencing the most valuable type-strain genomes for metagenomic binning, comparative biology and taxonomic classification.</title>
        <authorList>
            <person name="Goeker M."/>
        </authorList>
    </citation>
    <scope>NUCLEOTIDE SEQUENCE [LARGE SCALE GENOMIC DNA]</scope>
    <source>
        <strain evidence="6 7">DSM 25924</strain>
    </source>
</reference>
<protein>
    <submittedName>
        <fullName evidence="6">Glucose dehydrogenase</fullName>
    </submittedName>
</protein>
<comment type="caution">
    <text evidence="6">The sequence shown here is derived from an EMBL/GenBank/DDBJ whole genome shotgun (WGS) entry which is preliminary data.</text>
</comment>
<evidence type="ECO:0000259" key="5">
    <source>
        <dbReference type="Pfam" id="PF01011"/>
    </source>
</evidence>
<accession>A0ABT9LUL2</accession>
<evidence type="ECO:0000256" key="3">
    <source>
        <dbReference type="ARBA" id="ARBA00023002"/>
    </source>
</evidence>
<dbReference type="SMART" id="SM00564">
    <property type="entry name" value="PQQ"/>
    <property type="match status" value="6"/>
</dbReference>
<feature type="domain" description="Pyrrolo-quinoline quinone repeat" evidence="5">
    <location>
        <begin position="93"/>
        <end position="353"/>
    </location>
</feature>
<dbReference type="RefSeq" id="WP_306953508.1">
    <property type="nucleotide sequence ID" value="NZ_JAURUO010000004.1"/>
</dbReference>
<gene>
    <name evidence="6" type="ORF">J2S04_000884</name>
</gene>
<dbReference type="SUPFAM" id="SSF50998">
    <property type="entry name" value="Quinoprotein alcohol dehydrogenase-like"/>
    <property type="match status" value="1"/>
</dbReference>
<evidence type="ECO:0000256" key="4">
    <source>
        <dbReference type="SAM" id="SignalP"/>
    </source>
</evidence>
<dbReference type="InterPro" id="IPR011047">
    <property type="entry name" value="Quinoprotein_ADH-like_sf"/>
</dbReference>
<dbReference type="PROSITE" id="PS51257">
    <property type="entry name" value="PROKAR_LIPOPROTEIN"/>
    <property type="match status" value="1"/>
</dbReference>
<dbReference type="PANTHER" id="PTHR32303">
    <property type="entry name" value="QUINOPROTEIN ALCOHOL DEHYDROGENASE (CYTOCHROME C)"/>
    <property type="match status" value="1"/>
</dbReference>
<comment type="similarity">
    <text evidence="2">Belongs to the bacterial PQQ dehydrogenase family.</text>
</comment>
<comment type="cofactor">
    <cofactor evidence="1">
        <name>pyrroloquinoline quinone</name>
        <dbReference type="ChEBI" id="CHEBI:58442"/>
    </cofactor>
</comment>
<organism evidence="6 7">
    <name type="scientific">Alicyclobacillus tolerans</name>
    <dbReference type="NCBI Taxonomy" id="90970"/>
    <lineage>
        <taxon>Bacteria</taxon>
        <taxon>Bacillati</taxon>
        <taxon>Bacillota</taxon>
        <taxon>Bacilli</taxon>
        <taxon>Bacillales</taxon>
        <taxon>Alicyclobacillaceae</taxon>
        <taxon>Alicyclobacillus</taxon>
    </lineage>
</organism>
<dbReference type="Proteomes" id="UP001229209">
    <property type="component" value="Unassembled WGS sequence"/>
</dbReference>
<keyword evidence="7" id="KW-1185">Reference proteome</keyword>
<name>A0ABT9LUL2_9BACL</name>
<evidence type="ECO:0000256" key="1">
    <source>
        <dbReference type="ARBA" id="ARBA00001931"/>
    </source>
</evidence>
<feature type="chain" id="PRO_5045370337" evidence="4">
    <location>
        <begin position="21"/>
        <end position="548"/>
    </location>
</feature>
<dbReference type="EMBL" id="JAURUO010000004">
    <property type="protein sequence ID" value="MDP9727953.1"/>
    <property type="molecule type" value="Genomic_DNA"/>
</dbReference>
<proteinExistence type="inferred from homology"/>
<dbReference type="Gene3D" id="2.140.10.10">
    <property type="entry name" value="Quinoprotein alcohol dehydrogenase-like superfamily"/>
    <property type="match status" value="1"/>
</dbReference>
<sequence>MNIKSRYSIWAAGLSLTITAVVGCSSAVSSSGMHPQHSHQGLSKNTPQTHKANVLQLSTDWPNFGNNLWQNHLSPLRVSQSFNMQLLYSQNLGNGGENESFPIEVGGVLYVTTMRDRVLALDASTGNVMWEFSPQLHLLQGIPTINRGVAVGQGKVFLLTADDRLVALSQQTGQLLYQVSVANESKGYFESMSPLYVDGKVFVGSAGGDEGVRGFEACYLASNGQLLWRRYTVPKRGEGWLPASGQHGGGAVWNIPAYNPQGGQLFFGTGNPSPDFYGVSRLGPDPMTDAVVSVNATTGKVNWYRQEVKHDLWDYDVASPPMLFPVQGKLAVGEAGKDGQWYEWYAANGQPVFSPVAFVKEQHRPPGAQPILEWPGSDGGANYGPSAYDPIQQTVLISGINGPEYVKAGPTHHTSYRVDDGTSASPAPAGDWTGTLTSIRVNDGRIEWQRKLSTPAIGGVTTTMGGVAFFGEANGMLYAVNMKNGQTLWQYDAHIPVASAPIVYKLDGQIRVTYVLGQSASLQGLFPYLGKTKVLTFQIKVRHATGAT</sequence>
<evidence type="ECO:0000256" key="2">
    <source>
        <dbReference type="ARBA" id="ARBA00008156"/>
    </source>
</evidence>
<feature type="signal peptide" evidence="4">
    <location>
        <begin position="1"/>
        <end position="20"/>
    </location>
</feature>
<dbReference type="InterPro" id="IPR018391">
    <property type="entry name" value="PQQ_b-propeller_rpt"/>
</dbReference>
<keyword evidence="3" id="KW-0560">Oxidoreductase</keyword>
<feature type="domain" description="Pyrrolo-quinoline quinone repeat" evidence="5">
    <location>
        <begin position="362"/>
        <end position="509"/>
    </location>
</feature>